<feature type="domain" description="RING-type" evidence="12">
    <location>
        <begin position="159"/>
        <end position="207"/>
    </location>
</feature>
<dbReference type="GO" id="GO:0008270">
    <property type="term" value="F:zinc ion binding"/>
    <property type="evidence" value="ECO:0007669"/>
    <property type="project" value="UniProtKB-KW"/>
</dbReference>
<keyword evidence="4" id="KW-0479">Metal-binding</keyword>
<comment type="caution">
    <text evidence="14">The sequence shown here is derived from an EMBL/GenBank/DDBJ whole genome shotgun (WGS) entry which is preliminary data.</text>
</comment>
<evidence type="ECO:0000256" key="1">
    <source>
        <dbReference type="ARBA" id="ARBA00001798"/>
    </source>
</evidence>
<dbReference type="PROSITE" id="PS50089">
    <property type="entry name" value="ZF_RING_2"/>
    <property type="match status" value="1"/>
</dbReference>
<keyword evidence="10" id="KW-0175">Coiled coil</keyword>
<evidence type="ECO:0000256" key="2">
    <source>
        <dbReference type="ARBA" id="ARBA00012251"/>
    </source>
</evidence>
<evidence type="ECO:0000256" key="11">
    <source>
        <dbReference type="SAM" id="MobiDB-lite"/>
    </source>
</evidence>
<evidence type="ECO:0000259" key="12">
    <source>
        <dbReference type="PROSITE" id="PS50089"/>
    </source>
</evidence>
<accession>A0AAD1Y198</accession>
<dbReference type="Pfam" id="PF17123">
    <property type="entry name" value="zf-RING_11"/>
    <property type="match status" value="1"/>
</dbReference>
<protein>
    <recommendedName>
        <fullName evidence="2">RBR-type E3 ubiquitin transferase</fullName>
        <ecNumber evidence="2">2.3.2.31</ecNumber>
    </recommendedName>
</protein>
<evidence type="ECO:0000256" key="9">
    <source>
        <dbReference type="PROSITE-ProRule" id="PRU00175"/>
    </source>
</evidence>
<name>A0AAD1Y198_EUPCR</name>
<dbReference type="AlphaFoldDB" id="A0AAD1Y198"/>
<dbReference type="InterPro" id="IPR031127">
    <property type="entry name" value="E3_UB_ligase_RBR"/>
</dbReference>
<dbReference type="GO" id="GO:0061630">
    <property type="term" value="F:ubiquitin protein ligase activity"/>
    <property type="evidence" value="ECO:0007669"/>
    <property type="project" value="UniProtKB-EC"/>
</dbReference>
<comment type="catalytic activity">
    <reaction evidence="1">
        <text>[E2 ubiquitin-conjugating enzyme]-S-ubiquitinyl-L-cysteine + [acceptor protein]-L-lysine = [E2 ubiquitin-conjugating enzyme]-L-cysteine + [acceptor protein]-N(6)-ubiquitinyl-L-lysine.</text>
        <dbReference type="EC" id="2.3.2.31"/>
    </reaction>
</comment>
<dbReference type="PANTHER" id="PTHR11685">
    <property type="entry name" value="RBR FAMILY RING FINGER AND IBR DOMAIN-CONTAINING"/>
    <property type="match status" value="1"/>
</dbReference>
<dbReference type="CDD" id="cd22584">
    <property type="entry name" value="Rcat_RBR_unk"/>
    <property type="match status" value="1"/>
</dbReference>
<evidence type="ECO:0000259" key="13">
    <source>
        <dbReference type="PROSITE" id="PS51873"/>
    </source>
</evidence>
<evidence type="ECO:0000256" key="5">
    <source>
        <dbReference type="ARBA" id="ARBA00022737"/>
    </source>
</evidence>
<feature type="coiled-coil region" evidence="10">
    <location>
        <begin position="57"/>
        <end position="122"/>
    </location>
</feature>
<feature type="region of interest" description="Disordered" evidence="11">
    <location>
        <begin position="416"/>
        <end position="435"/>
    </location>
</feature>
<dbReference type="Pfam" id="PF26200">
    <property type="entry name" value="Rcat_RNF216"/>
    <property type="match status" value="1"/>
</dbReference>
<dbReference type="Gene3D" id="3.30.40.10">
    <property type="entry name" value="Zinc/RING finger domain, C3HC4 (zinc finger)"/>
    <property type="match status" value="1"/>
</dbReference>
<keyword evidence="3" id="KW-0808">Transferase</keyword>
<proteinExistence type="predicted"/>
<dbReference type="GO" id="GO:0016567">
    <property type="term" value="P:protein ubiquitination"/>
    <property type="evidence" value="ECO:0007669"/>
    <property type="project" value="InterPro"/>
</dbReference>
<dbReference type="Proteomes" id="UP001295684">
    <property type="component" value="Unassembled WGS sequence"/>
</dbReference>
<evidence type="ECO:0000256" key="10">
    <source>
        <dbReference type="SAM" id="Coils"/>
    </source>
</evidence>
<keyword evidence="15" id="KW-1185">Reference proteome</keyword>
<dbReference type="SMART" id="SM00647">
    <property type="entry name" value="IBR"/>
    <property type="match status" value="2"/>
</dbReference>
<dbReference type="InterPro" id="IPR044066">
    <property type="entry name" value="TRIAD_supradom"/>
</dbReference>
<dbReference type="Gene3D" id="1.20.120.1750">
    <property type="match status" value="1"/>
</dbReference>
<keyword evidence="8" id="KW-0862">Zinc</keyword>
<dbReference type="SUPFAM" id="SSF57850">
    <property type="entry name" value="RING/U-box"/>
    <property type="match status" value="2"/>
</dbReference>
<feature type="domain" description="RING-type" evidence="13">
    <location>
        <begin position="155"/>
        <end position="371"/>
    </location>
</feature>
<evidence type="ECO:0000313" key="15">
    <source>
        <dbReference type="Proteomes" id="UP001295684"/>
    </source>
</evidence>
<dbReference type="InterPro" id="IPR013083">
    <property type="entry name" value="Znf_RING/FYVE/PHD"/>
</dbReference>
<keyword evidence="5" id="KW-0677">Repeat</keyword>
<dbReference type="InterPro" id="IPR002867">
    <property type="entry name" value="IBR_dom"/>
</dbReference>
<dbReference type="PROSITE" id="PS51873">
    <property type="entry name" value="TRIAD"/>
    <property type="match status" value="1"/>
</dbReference>
<keyword evidence="6 9" id="KW-0863">Zinc-finger</keyword>
<reference evidence="14" key="1">
    <citation type="submission" date="2023-07" db="EMBL/GenBank/DDBJ databases">
        <authorList>
            <consortium name="AG Swart"/>
            <person name="Singh M."/>
            <person name="Singh A."/>
            <person name="Seah K."/>
            <person name="Emmerich C."/>
        </authorList>
    </citation>
    <scope>NUCLEOTIDE SEQUENCE</scope>
    <source>
        <strain evidence="14">DP1</strain>
    </source>
</reference>
<evidence type="ECO:0000313" key="14">
    <source>
        <dbReference type="EMBL" id="CAI2382803.1"/>
    </source>
</evidence>
<evidence type="ECO:0000256" key="4">
    <source>
        <dbReference type="ARBA" id="ARBA00022723"/>
    </source>
</evidence>
<dbReference type="InterPro" id="IPR001841">
    <property type="entry name" value="Znf_RING"/>
</dbReference>
<evidence type="ECO:0000256" key="8">
    <source>
        <dbReference type="ARBA" id="ARBA00022833"/>
    </source>
</evidence>
<organism evidence="14 15">
    <name type="scientific">Euplotes crassus</name>
    <dbReference type="NCBI Taxonomy" id="5936"/>
    <lineage>
        <taxon>Eukaryota</taxon>
        <taxon>Sar</taxon>
        <taxon>Alveolata</taxon>
        <taxon>Ciliophora</taxon>
        <taxon>Intramacronucleata</taxon>
        <taxon>Spirotrichea</taxon>
        <taxon>Hypotrichia</taxon>
        <taxon>Euplotida</taxon>
        <taxon>Euplotidae</taxon>
        <taxon>Moneuplotes</taxon>
    </lineage>
</organism>
<gene>
    <name evidence="14" type="ORF">ECRASSUSDP1_LOCUS24290</name>
</gene>
<keyword evidence="7" id="KW-0833">Ubl conjugation pathway</keyword>
<dbReference type="EC" id="2.3.2.31" evidence="2"/>
<dbReference type="Pfam" id="PF01485">
    <property type="entry name" value="IBR"/>
    <property type="match status" value="1"/>
</dbReference>
<evidence type="ECO:0000256" key="7">
    <source>
        <dbReference type="ARBA" id="ARBA00022786"/>
    </source>
</evidence>
<dbReference type="SMART" id="SM00184">
    <property type="entry name" value="RING"/>
    <property type="match status" value="1"/>
</dbReference>
<evidence type="ECO:0000256" key="6">
    <source>
        <dbReference type="ARBA" id="ARBA00022771"/>
    </source>
</evidence>
<evidence type="ECO:0000256" key="3">
    <source>
        <dbReference type="ARBA" id="ARBA00022679"/>
    </source>
</evidence>
<sequence length="435" mass="50484">MKNSVQACCPIEAIQMVACISCNHMLYGLVSKQDFISKICTSFPKLLRKSLISHYLLESLKASITVINSLLEAAQAQELDVEEKSLLYFSKLMYQKHSQESLAREESKIEEYKIEAESRLEDSNFPFLNKENCQHIEGDESYLQDISRNEESKAYEDECKICLMGIESEKAYCISQCGHSFHQDCILMHLTTSIDQSKIPIKCPIEDCELDLGMDTFKDLLDESYLKRFELFSLKLCIQKEGNFLNCPNKDCEYVFCLEKEDHRGYFQCPMCFEEYCIGCDTKWHPEFSCEKNQEINGNEPLEANDQKAIDYALKENMKRCPACKFWVSKIEGCNAMTCRCGASFCYHCGEQSEDAHKCQCEGGYGRRNRSFERPISDSEEDKYEESEEERFRAFNDTRIDFSPFREMDMGKMYAGMQNPPRFNPYGETYENESL</sequence>
<dbReference type="EMBL" id="CAMPGE010025000">
    <property type="protein sequence ID" value="CAI2382803.1"/>
    <property type="molecule type" value="Genomic_DNA"/>
</dbReference>
<dbReference type="CDD" id="cd20335">
    <property type="entry name" value="BRcat_RBR"/>
    <property type="match status" value="1"/>
</dbReference>